<comment type="cofactor">
    <cofactor evidence="9">
        <name>pyruvate</name>
        <dbReference type="ChEBI" id="CHEBI:15361"/>
    </cofactor>
    <text evidence="9">Binds 1 pyruvoyl group covalently per subunit.</text>
</comment>
<evidence type="ECO:0000256" key="7">
    <source>
        <dbReference type="ARBA" id="ARBA00023270"/>
    </source>
</evidence>
<feature type="modified residue" description="Pyruvic acid (Ser)" evidence="9">
    <location>
        <position position="25"/>
    </location>
</feature>
<feature type="active site" description="Schiff-base intermediate with substrate; via pyruvic acid" evidence="9">
    <location>
        <position position="25"/>
    </location>
</feature>
<comment type="pathway">
    <text evidence="9">Cofactor biosynthesis; (R)-pantothenate biosynthesis; beta-alanine from L-aspartate: step 1/1.</text>
</comment>
<dbReference type="RefSeq" id="WP_210790661.1">
    <property type="nucleotide sequence ID" value="NZ_JAGPXB010000010.1"/>
</dbReference>
<dbReference type="EMBL" id="JAGPXB010000010">
    <property type="protein sequence ID" value="MBQ0909221.1"/>
    <property type="molecule type" value="Genomic_DNA"/>
</dbReference>
<keyword evidence="1 9" id="KW-0963">Cytoplasm</keyword>
<keyword evidence="11" id="KW-1185">Reference proteome</keyword>
<dbReference type="PANTHER" id="PTHR21012">
    <property type="entry name" value="ASPARTATE 1-DECARBOXYLASE"/>
    <property type="match status" value="1"/>
</dbReference>
<dbReference type="GO" id="GO:0004068">
    <property type="term" value="F:aspartate 1-decarboxylase activity"/>
    <property type="evidence" value="ECO:0007669"/>
    <property type="project" value="UniProtKB-EC"/>
</dbReference>
<dbReference type="Gene3D" id="2.40.40.20">
    <property type="match status" value="1"/>
</dbReference>
<dbReference type="InterPro" id="IPR003190">
    <property type="entry name" value="Asp_decarbox"/>
</dbReference>
<gene>
    <name evidence="9" type="primary">panD</name>
    <name evidence="10" type="ORF">KBJ98_10955</name>
</gene>
<organism evidence="10 11">
    <name type="scientific">Flavobacterium erciyesense</name>
    <dbReference type="NCBI Taxonomy" id="2825842"/>
    <lineage>
        <taxon>Bacteria</taxon>
        <taxon>Pseudomonadati</taxon>
        <taxon>Bacteroidota</taxon>
        <taxon>Flavobacteriia</taxon>
        <taxon>Flavobacteriales</taxon>
        <taxon>Flavobacteriaceae</taxon>
        <taxon>Flavobacterium</taxon>
    </lineage>
</organism>
<dbReference type="PIRSF" id="PIRSF006246">
    <property type="entry name" value="Asp_decarbox"/>
    <property type="match status" value="1"/>
</dbReference>
<feature type="active site" description="Proton donor" evidence="9">
    <location>
        <position position="58"/>
    </location>
</feature>
<protein>
    <recommendedName>
        <fullName evidence="9">Aspartate 1-decarboxylase</fullName>
        <ecNumber evidence="9">4.1.1.11</ecNumber>
    </recommendedName>
    <alternativeName>
        <fullName evidence="9">Aspartate alpha-decarboxylase</fullName>
    </alternativeName>
    <component>
        <recommendedName>
            <fullName evidence="9">Aspartate 1-decarboxylase beta chain</fullName>
        </recommendedName>
    </component>
    <component>
        <recommendedName>
            <fullName evidence="9">Aspartate 1-decarboxylase alpha chain</fullName>
        </recommendedName>
    </component>
</protein>
<keyword evidence="7 9" id="KW-0704">Schiff base</keyword>
<reference evidence="10 11" key="1">
    <citation type="submission" date="2021-04" db="EMBL/GenBank/DDBJ databases">
        <title>Description of novel Flavobacterium sp. F-328.</title>
        <authorList>
            <person name="Saticioglu I.B."/>
        </authorList>
    </citation>
    <scope>NUCLEOTIDE SEQUENCE [LARGE SCALE GENOMIC DNA]</scope>
    <source>
        <strain evidence="10 11">F-328</strain>
    </source>
</reference>
<proteinExistence type="inferred from homology"/>
<dbReference type="SUPFAM" id="SSF50692">
    <property type="entry name" value="ADC-like"/>
    <property type="match status" value="1"/>
</dbReference>
<dbReference type="Pfam" id="PF02261">
    <property type="entry name" value="Asp_decarbox"/>
    <property type="match status" value="1"/>
</dbReference>
<comment type="catalytic activity">
    <reaction evidence="9">
        <text>L-aspartate + H(+) = beta-alanine + CO2</text>
        <dbReference type="Rhea" id="RHEA:19497"/>
        <dbReference type="ChEBI" id="CHEBI:15378"/>
        <dbReference type="ChEBI" id="CHEBI:16526"/>
        <dbReference type="ChEBI" id="CHEBI:29991"/>
        <dbReference type="ChEBI" id="CHEBI:57966"/>
        <dbReference type="EC" id="4.1.1.11"/>
    </reaction>
</comment>
<dbReference type="InterPro" id="IPR009010">
    <property type="entry name" value="Asp_de-COase-like_dom_sf"/>
</dbReference>
<dbReference type="HAMAP" id="MF_00446">
    <property type="entry name" value="PanD"/>
    <property type="match status" value="1"/>
</dbReference>
<evidence type="ECO:0000256" key="8">
    <source>
        <dbReference type="ARBA" id="ARBA00023317"/>
    </source>
</evidence>
<comment type="subunit">
    <text evidence="9">Heterooctamer of four alpha and four beta subunits.</text>
</comment>
<dbReference type="Proteomes" id="UP000679008">
    <property type="component" value="Unassembled WGS sequence"/>
</dbReference>
<evidence type="ECO:0000256" key="5">
    <source>
        <dbReference type="ARBA" id="ARBA00023145"/>
    </source>
</evidence>
<evidence type="ECO:0000256" key="3">
    <source>
        <dbReference type="ARBA" id="ARBA00022793"/>
    </source>
</evidence>
<feature type="chain" id="PRO_5044910431" description="Aspartate 1-decarboxylase alpha chain" evidence="9">
    <location>
        <begin position="25"/>
        <end position="116"/>
    </location>
</feature>
<evidence type="ECO:0000313" key="10">
    <source>
        <dbReference type="EMBL" id="MBQ0909221.1"/>
    </source>
</evidence>
<keyword evidence="4 9" id="KW-0068">Autocatalytic cleavage</keyword>
<dbReference type="PANTHER" id="PTHR21012:SF0">
    <property type="entry name" value="ASPARTATE 1-DECARBOXYLASE"/>
    <property type="match status" value="1"/>
</dbReference>
<dbReference type="EC" id="4.1.1.11" evidence="9"/>
<keyword evidence="6 9" id="KW-0456">Lyase</keyword>
<keyword evidence="3 9" id="KW-0210">Decarboxylase</keyword>
<keyword evidence="2 9" id="KW-0566">Pantothenate biosynthesis</keyword>
<comment type="caution">
    <text evidence="10">The sequence shown here is derived from an EMBL/GenBank/DDBJ whole genome shotgun (WGS) entry which is preliminary data.</text>
</comment>
<comment type="similarity">
    <text evidence="9">Belongs to the PanD family.</text>
</comment>
<feature type="chain" id="PRO_5044910430" description="Aspartate 1-decarboxylase beta chain" evidence="9">
    <location>
        <begin position="1"/>
        <end position="24"/>
    </location>
</feature>
<evidence type="ECO:0000256" key="6">
    <source>
        <dbReference type="ARBA" id="ARBA00023239"/>
    </source>
</evidence>
<evidence type="ECO:0000313" key="11">
    <source>
        <dbReference type="Proteomes" id="UP000679008"/>
    </source>
</evidence>
<comment type="function">
    <text evidence="9">Catalyzes the pyruvoyl-dependent decarboxylation of aspartate to produce beta-alanine.</text>
</comment>
<comment type="PTM">
    <text evidence="9">Is synthesized initially as an inactive proenzyme, which is activated by self-cleavage at a specific serine bond to produce a beta-subunit with a hydroxyl group at its C-terminus and an alpha-subunit with a pyruvoyl group at its N-terminus.</text>
</comment>
<feature type="binding site" evidence="9">
    <location>
        <begin position="73"/>
        <end position="75"/>
    </location>
    <ligand>
        <name>substrate</name>
    </ligand>
</feature>
<sequence length="116" mass="12856">MQIQVLKSKIHRVKVTGADLNYIGSITIDEALLEASNIIEGEKVSIVNINNGERFDTYAIKGEKNSGTITLNGPAARKVQKDDIIIIISYAGMDFEEAKTFKPWVIFPNENDNSLT</sequence>
<evidence type="ECO:0000256" key="9">
    <source>
        <dbReference type="HAMAP-Rule" id="MF_00446"/>
    </source>
</evidence>
<evidence type="ECO:0000256" key="4">
    <source>
        <dbReference type="ARBA" id="ARBA00022813"/>
    </source>
</evidence>
<name>A0ABS5D5B3_9FLAO</name>
<comment type="subcellular location">
    <subcellularLocation>
        <location evidence="9">Cytoplasm</location>
    </subcellularLocation>
</comment>
<dbReference type="NCBIfam" id="TIGR00223">
    <property type="entry name" value="panD"/>
    <property type="match status" value="1"/>
</dbReference>
<accession>A0ABS5D5B3</accession>
<evidence type="ECO:0000256" key="2">
    <source>
        <dbReference type="ARBA" id="ARBA00022655"/>
    </source>
</evidence>
<evidence type="ECO:0000256" key="1">
    <source>
        <dbReference type="ARBA" id="ARBA00022490"/>
    </source>
</evidence>
<keyword evidence="8 9" id="KW-0670">Pyruvate</keyword>
<feature type="binding site" evidence="9">
    <location>
        <position position="57"/>
    </location>
    <ligand>
        <name>substrate</name>
    </ligand>
</feature>
<dbReference type="CDD" id="cd06919">
    <property type="entry name" value="Asp_decarbox"/>
    <property type="match status" value="1"/>
</dbReference>
<keyword evidence="5 9" id="KW-0865">Zymogen</keyword>